<gene>
    <name evidence="2" type="ordered locus">Adeh_2621</name>
</gene>
<sequence>MRRSAALALAAAVAACGGGSSGAPAGPCSPPGAGFDPDRPAQRLSDLCLVEAAGGGTVAPRAGVVPYDLNTPLFSDYALKTRTVWLPPGTRAAYTADAPLDLPVGAIVTKTFALPPDLRSPTVGVRLLETRLLVRTAQGWRGYPYLWNAAQTDATFQPGGAVLQLPLVTPSGAAVTASYLVPSVTQCARCHADTPDGALHLLGPTARNLNRSHDYPGGAENQLAHWTAAGILEGAPPPAEAPRLPVWNDPATGTVVERARAWLEVNCAFCHSPGGLARTTGLYLGTGVTDPYQLGVCKPPVAAGPGSGGLAYDVVPGDPDASILAYRVAATDPVAVMPQLGRSVVSEEGLALVRQWIAELPAQPCP</sequence>
<dbReference type="HOGENOM" id="CLU_035802_0_0_7"/>
<dbReference type="OrthoDB" id="338827at2"/>
<accession>Q2IL64</accession>
<dbReference type="InterPro" id="IPR036280">
    <property type="entry name" value="Multihaem_cyt_sf"/>
</dbReference>
<dbReference type="SUPFAM" id="SSF48695">
    <property type="entry name" value="Multiheme cytochromes"/>
    <property type="match status" value="1"/>
</dbReference>
<dbReference type="STRING" id="290397.Adeh_2621"/>
<dbReference type="PROSITE" id="PS51257">
    <property type="entry name" value="PROKAR_LIPOPROTEIN"/>
    <property type="match status" value="1"/>
</dbReference>
<keyword evidence="1" id="KW-0732">Signal</keyword>
<dbReference type="Proteomes" id="UP000001935">
    <property type="component" value="Chromosome"/>
</dbReference>
<reference evidence="2" key="1">
    <citation type="submission" date="2006-01" db="EMBL/GenBank/DDBJ databases">
        <title>Complete sequence of Anaeromyxobacter dehalogenans 2CP-C.</title>
        <authorList>
            <consortium name="US DOE Joint Genome Institute"/>
            <person name="Copeland A."/>
            <person name="Lucas S."/>
            <person name="Lapidus A."/>
            <person name="Barry K."/>
            <person name="Detter J.C."/>
            <person name="Glavina T."/>
            <person name="Hammon N."/>
            <person name="Israni S."/>
            <person name="Pitluck S."/>
            <person name="Brettin T."/>
            <person name="Bruce D."/>
            <person name="Han C."/>
            <person name="Tapia R."/>
            <person name="Gilna P."/>
            <person name="Kiss H."/>
            <person name="Schmutz J."/>
            <person name="Larimer F."/>
            <person name="Land M."/>
            <person name="Kyrpides N."/>
            <person name="Anderson I."/>
            <person name="Sanford R.A."/>
            <person name="Ritalahti K.M."/>
            <person name="Thomas H.S."/>
            <person name="Kirby J.R."/>
            <person name="Zhulin I.B."/>
            <person name="Loeffler F.E."/>
            <person name="Richardson P."/>
        </authorList>
    </citation>
    <scope>NUCLEOTIDE SEQUENCE</scope>
    <source>
        <strain evidence="2">2CP-C</strain>
    </source>
</reference>
<dbReference type="KEGG" id="ade:Adeh_2621"/>
<proteinExistence type="predicted"/>
<name>Q2IL64_ANADE</name>
<feature type="chain" id="PRO_5004210203" description="Cytochrome c domain-containing protein" evidence="1">
    <location>
        <begin position="26"/>
        <end position="366"/>
    </location>
</feature>
<feature type="signal peptide" evidence="1">
    <location>
        <begin position="1"/>
        <end position="25"/>
    </location>
</feature>
<evidence type="ECO:0000313" key="2">
    <source>
        <dbReference type="EMBL" id="ABC82391.1"/>
    </source>
</evidence>
<dbReference type="eggNOG" id="COG5434">
    <property type="taxonomic scope" value="Bacteria"/>
</dbReference>
<protein>
    <recommendedName>
        <fullName evidence="4">Cytochrome c domain-containing protein</fullName>
    </recommendedName>
</protein>
<organism evidence="2 3">
    <name type="scientific">Anaeromyxobacter dehalogenans (strain 2CP-C)</name>
    <dbReference type="NCBI Taxonomy" id="290397"/>
    <lineage>
        <taxon>Bacteria</taxon>
        <taxon>Pseudomonadati</taxon>
        <taxon>Myxococcota</taxon>
        <taxon>Myxococcia</taxon>
        <taxon>Myxococcales</taxon>
        <taxon>Cystobacterineae</taxon>
        <taxon>Anaeromyxobacteraceae</taxon>
        <taxon>Anaeromyxobacter</taxon>
    </lineage>
</organism>
<evidence type="ECO:0008006" key="4">
    <source>
        <dbReference type="Google" id="ProtNLM"/>
    </source>
</evidence>
<dbReference type="AlphaFoldDB" id="Q2IL64"/>
<dbReference type="NCBIfam" id="TIGR03806">
    <property type="entry name" value="chp_HNE_0200"/>
    <property type="match status" value="1"/>
</dbReference>
<evidence type="ECO:0000256" key="1">
    <source>
        <dbReference type="SAM" id="SignalP"/>
    </source>
</evidence>
<evidence type="ECO:0000313" key="3">
    <source>
        <dbReference type="Proteomes" id="UP000001935"/>
    </source>
</evidence>
<dbReference type="InterPro" id="IPR022269">
    <property type="entry name" value="SO_2930-like_C"/>
</dbReference>
<dbReference type="RefSeq" id="WP_011421673.1">
    <property type="nucleotide sequence ID" value="NC_007760.1"/>
</dbReference>
<dbReference type="EMBL" id="CP000251">
    <property type="protein sequence ID" value="ABC82391.1"/>
    <property type="molecule type" value="Genomic_DNA"/>
</dbReference>